<protein>
    <submittedName>
        <fullName evidence="1">Uncharacterized protein</fullName>
    </submittedName>
</protein>
<dbReference type="EMBL" id="BARV01042053">
    <property type="protein sequence ID" value="GAI56463.1"/>
    <property type="molecule type" value="Genomic_DNA"/>
</dbReference>
<evidence type="ECO:0000313" key="1">
    <source>
        <dbReference type="EMBL" id="GAI56463.1"/>
    </source>
</evidence>
<name>X1PKW5_9ZZZZ</name>
<dbReference type="AlphaFoldDB" id="X1PKW5"/>
<comment type="caution">
    <text evidence="1">The sequence shown here is derived from an EMBL/GenBank/DDBJ whole genome shotgun (WGS) entry which is preliminary data.</text>
</comment>
<reference evidence="1" key="1">
    <citation type="journal article" date="2014" name="Front. Microbiol.">
        <title>High frequency of phylogenetically diverse reductive dehalogenase-homologous genes in deep subseafloor sedimentary metagenomes.</title>
        <authorList>
            <person name="Kawai M."/>
            <person name="Futagami T."/>
            <person name="Toyoda A."/>
            <person name="Takaki Y."/>
            <person name="Nishi S."/>
            <person name="Hori S."/>
            <person name="Arai W."/>
            <person name="Tsubouchi T."/>
            <person name="Morono Y."/>
            <person name="Uchiyama I."/>
            <person name="Ito T."/>
            <person name="Fujiyama A."/>
            <person name="Inagaki F."/>
            <person name="Takami H."/>
        </authorList>
    </citation>
    <scope>NUCLEOTIDE SEQUENCE</scope>
    <source>
        <strain evidence="1">Expedition CK06-06</strain>
    </source>
</reference>
<organism evidence="1">
    <name type="scientific">marine sediment metagenome</name>
    <dbReference type="NCBI Taxonomy" id="412755"/>
    <lineage>
        <taxon>unclassified sequences</taxon>
        <taxon>metagenomes</taxon>
        <taxon>ecological metagenomes</taxon>
    </lineage>
</organism>
<proteinExistence type="predicted"/>
<accession>X1PKW5</accession>
<feature type="non-terminal residue" evidence="1">
    <location>
        <position position="1"/>
    </location>
</feature>
<sequence>THKSLIPIALKRKYGINNLWRLELPGGWRALYTIASKPAEKPKISILRVMSHNDYDRLFGYSPS</sequence>
<gene>
    <name evidence="1" type="ORF">S06H3_63408</name>
</gene>